<keyword evidence="1" id="KW-0812">Transmembrane</keyword>
<sequence>MNTNWSHYYGLVKKLSSMSGQWPYQKPITKLFCMILMTLSTISVIIPQISKYDLHKKRRKSVKIGHLPLHIVRGSFEKF</sequence>
<protein>
    <submittedName>
        <fullName evidence="2">Uncharacterized protein</fullName>
    </submittedName>
</protein>
<dbReference type="Proteomes" id="UP000007755">
    <property type="component" value="Unassembled WGS sequence"/>
</dbReference>
<feature type="transmembrane region" description="Helical" evidence="1">
    <location>
        <begin position="28"/>
        <end position="50"/>
    </location>
</feature>
<evidence type="ECO:0000256" key="1">
    <source>
        <dbReference type="SAM" id="Phobius"/>
    </source>
</evidence>
<accession>F4WBJ2</accession>
<dbReference type="EMBL" id="GL888064">
    <property type="protein sequence ID" value="EGI68424.1"/>
    <property type="molecule type" value="Genomic_DNA"/>
</dbReference>
<organism evidence="3">
    <name type="scientific">Acromyrmex echinatior</name>
    <name type="common">Panamanian leafcutter ant</name>
    <name type="synonym">Acromyrmex octospinosus echinatior</name>
    <dbReference type="NCBI Taxonomy" id="103372"/>
    <lineage>
        <taxon>Eukaryota</taxon>
        <taxon>Metazoa</taxon>
        <taxon>Ecdysozoa</taxon>
        <taxon>Arthropoda</taxon>
        <taxon>Hexapoda</taxon>
        <taxon>Insecta</taxon>
        <taxon>Pterygota</taxon>
        <taxon>Neoptera</taxon>
        <taxon>Endopterygota</taxon>
        <taxon>Hymenoptera</taxon>
        <taxon>Apocrita</taxon>
        <taxon>Aculeata</taxon>
        <taxon>Formicoidea</taxon>
        <taxon>Formicidae</taxon>
        <taxon>Myrmicinae</taxon>
        <taxon>Acromyrmex</taxon>
    </lineage>
</organism>
<evidence type="ECO:0000313" key="3">
    <source>
        <dbReference type="Proteomes" id="UP000007755"/>
    </source>
</evidence>
<reference evidence="2" key="1">
    <citation type="submission" date="2011-02" db="EMBL/GenBank/DDBJ databases">
        <title>The genome of the leaf-cutting ant Acromyrmex echinatior suggests key adaptations to social evolution and fungus farming.</title>
        <authorList>
            <person name="Nygaard S."/>
            <person name="Zhang G."/>
        </authorList>
    </citation>
    <scope>NUCLEOTIDE SEQUENCE</scope>
</reference>
<proteinExistence type="predicted"/>
<keyword evidence="1" id="KW-0472">Membrane</keyword>
<evidence type="ECO:0000313" key="2">
    <source>
        <dbReference type="EMBL" id="EGI68424.1"/>
    </source>
</evidence>
<dbReference type="InParanoid" id="F4WBJ2"/>
<keyword evidence="3" id="KW-1185">Reference proteome</keyword>
<gene>
    <name evidence="2" type="ORF">G5I_02905</name>
</gene>
<dbReference type="AlphaFoldDB" id="F4WBJ2"/>
<dbReference type="OrthoDB" id="7699053at2759"/>
<name>F4WBJ2_ACREC</name>
<keyword evidence="1" id="KW-1133">Transmembrane helix</keyword>